<feature type="region of interest" description="Disordered" evidence="7">
    <location>
        <begin position="61"/>
        <end position="117"/>
    </location>
</feature>
<keyword evidence="4 8" id="KW-1133">Transmembrane helix</keyword>
<dbReference type="InterPro" id="IPR031968">
    <property type="entry name" value="VASt"/>
</dbReference>
<comment type="subcellular location">
    <subcellularLocation>
        <location evidence="1">Membrane</location>
        <topology evidence="1">Single-pass membrane protein</topology>
    </subcellularLocation>
</comment>
<keyword evidence="3 8" id="KW-0812">Transmembrane</keyword>
<dbReference type="EMBL" id="JAEPRC010000105">
    <property type="protein sequence ID" value="KAG2208841.1"/>
    <property type="molecule type" value="Genomic_DNA"/>
</dbReference>
<keyword evidence="11" id="KW-1185">Reference proteome</keyword>
<dbReference type="GO" id="GO:0005739">
    <property type="term" value="C:mitochondrion"/>
    <property type="evidence" value="ECO:0007669"/>
    <property type="project" value="TreeGrafter"/>
</dbReference>
<dbReference type="OrthoDB" id="2162691at2759"/>
<protein>
    <recommendedName>
        <fullName evidence="9">VASt domain-containing protein</fullName>
    </recommendedName>
</protein>
<evidence type="ECO:0000256" key="2">
    <source>
        <dbReference type="ARBA" id="ARBA00006582"/>
    </source>
</evidence>
<feature type="compositionally biased region" description="Acidic residues" evidence="7">
    <location>
        <begin position="344"/>
        <end position="357"/>
    </location>
</feature>
<evidence type="ECO:0000313" key="10">
    <source>
        <dbReference type="EMBL" id="KAG2208841.1"/>
    </source>
</evidence>
<dbReference type="InterPro" id="IPR004182">
    <property type="entry name" value="GRAM"/>
</dbReference>
<feature type="coiled-coil region" evidence="6">
    <location>
        <begin position="760"/>
        <end position="787"/>
    </location>
</feature>
<feature type="compositionally biased region" description="Basic and acidic residues" evidence="7">
    <location>
        <begin position="61"/>
        <end position="77"/>
    </location>
</feature>
<dbReference type="SMART" id="SM00568">
    <property type="entry name" value="GRAM"/>
    <property type="match status" value="1"/>
</dbReference>
<feature type="domain" description="VASt" evidence="9">
    <location>
        <begin position="502"/>
        <end position="652"/>
    </location>
</feature>
<organism evidence="10 11">
    <name type="scientific">Mucor plumbeus</name>
    <dbReference type="NCBI Taxonomy" id="97098"/>
    <lineage>
        <taxon>Eukaryota</taxon>
        <taxon>Fungi</taxon>
        <taxon>Fungi incertae sedis</taxon>
        <taxon>Mucoromycota</taxon>
        <taxon>Mucoromycotina</taxon>
        <taxon>Mucoromycetes</taxon>
        <taxon>Mucorales</taxon>
        <taxon>Mucorineae</taxon>
        <taxon>Mucoraceae</taxon>
        <taxon>Mucor</taxon>
    </lineage>
</organism>
<evidence type="ECO:0000256" key="8">
    <source>
        <dbReference type="SAM" id="Phobius"/>
    </source>
</evidence>
<dbReference type="CDD" id="cd13220">
    <property type="entry name" value="PH-GRAM_GRAMDC"/>
    <property type="match status" value="1"/>
</dbReference>
<name>A0A8H7RCU9_9FUNG</name>
<dbReference type="Pfam" id="PF16016">
    <property type="entry name" value="VASt"/>
    <property type="match status" value="1"/>
</dbReference>
<proteinExistence type="inferred from homology"/>
<dbReference type="InterPro" id="IPR051482">
    <property type="entry name" value="Cholesterol_transport"/>
</dbReference>
<dbReference type="GO" id="GO:0005886">
    <property type="term" value="C:plasma membrane"/>
    <property type="evidence" value="ECO:0007669"/>
    <property type="project" value="TreeGrafter"/>
</dbReference>
<dbReference type="AlphaFoldDB" id="A0A8H7RCU9"/>
<dbReference type="PANTHER" id="PTHR23319:SF4">
    <property type="entry name" value="GRAM DOMAIN CONTAINING 1B, ISOFORM E"/>
    <property type="match status" value="1"/>
</dbReference>
<comment type="similarity">
    <text evidence="2">Belongs to the YSP2 family.</text>
</comment>
<feature type="region of interest" description="Disordered" evidence="7">
    <location>
        <begin position="1"/>
        <end position="22"/>
    </location>
</feature>
<evidence type="ECO:0000256" key="1">
    <source>
        <dbReference type="ARBA" id="ARBA00004167"/>
    </source>
</evidence>
<dbReference type="InterPro" id="IPR011993">
    <property type="entry name" value="PH-like_dom_sf"/>
</dbReference>
<accession>A0A8H7RCU9</accession>
<evidence type="ECO:0000313" key="11">
    <source>
        <dbReference type="Proteomes" id="UP000650833"/>
    </source>
</evidence>
<dbReference type="Gene3D" id="2.30.29.30">
    <property type="entry name" value="Pleckstrin-homology domain (PH domain)/Phosphotyrosine-binding domain (PTB)"/>
    <property type="match status" value="1"/>
</dbReference>
<evidence type="ECO:0000256" key="6">
    <source>
        <dbReference type="SAM" id="Coils"/>
    </source>
</evidence>
<evidence type="ECO:0000256" key="4">
    <source>
        <dbReference type="ARBA" id="ARBA00022989"/>
    </source>
</evidence>
<dbReference type="GO" id="GO:0005789">
    <property type="term" value="C:endoplasmic reticulum membrane"/>
    <property type="evidence" value="ECO:0007669"/>
    <property type="project" value="TreeGrafter"/>
</dbReference>
<sequence length="788" mass="89022">MSLKKTSIITSSSSLSGSSTTTVINTSTQSDKYHKTSFLKRRFSAQKMLAKAKDTTKSLVHEVLDKRHSSESKRSVPEEYLIPTNSSSNSLSNSLSSKKMPDMMEENGIDSDSTRHKNEKPMLKTLSTRKKHYSLPIKRPFVIKKNTSTLSLESLSSNSMVTNTTASSLAVAITNNADAESMNPAAAAEADILNGDERPGSFATACDFRLANDKRNNEFHALFKSVQEKDKLIQDYKCALQKDILLQGHLYVSENHVCFKSNIFGWVTNLVINFSEITRVEKRMTAKIIPNGILIATNTSTHIFASFISRDQAYDQIIKIWNLRRRVSSVILSAGSSLDRSNSYDDDEEDEETDEEGSIPSMDSAIILNSPPLLITEHNSILNHQNLTNDPIIDKPPTPPITNNTNVVNTNSVISTEEPAPIALVTGNTPITSLNKSLYTNTLKQQSRPRSASDTYTSRDRRILSFEPIVEAGPKHEFRQEEALTPIKKTRVCPCTVKGEQYFHVALNETYKGTVEAIFKLLFDSEFVKGFLEKYESFEDVQLGNWKHGIREVTGKRKIKSSTMGTKIVKTLFQEKRIHRKYPYYCCVTARKSMPDMPMGAVYSIQSRTCITRVNKEKVHVLVTFQVVFSKSGLVSSIIEKNAADDQLKLYSHLNSILNKPDLIRSIVKDEHILEGLHMVKRKPKLSDKKPNLTLKQSALNRICSPKLTDFIYIGFFLVIFTHCVLALRLNRITHRLEIVQLNNKPYKPAGDSKWINHKMNNVHHRLDQLKGEVQDYDQRILKLKSNI</sequence>
<keyword evidence="5 8" id="KW-0472">Membrane</keyword>
<evidence type="ECO:0000259" key="9">
    <source>
        <dbReference type="PROSITE" id="PS51778"/>
    </source>
</evidence>
<comment type="caution">
    <text evidence="10">The sequence shown here is derived from an EMBL/GenBank/DDBJ whole genome shotgun (WGS) entry which is preliminary data.</text>
</comment>
<dbReference type="Pfam" id="PF02893">
    <property type="entry name" value="GRAM"/>
    <property type="match status" value="1"/>
</dbReference>
<feature type="region of interest" description="Disordered" evidence="7">
    <location>
        <begin position="337"/>
        <end position="363"/>
    </location>
</feature>
<dbReference type="GO" id="GO:0032934">
    <property type="term" value="F:sterol binding"/>
    <property type="evidence" value="ECO:0007669"/>
    <property type="project" value="TreeGrafter"/>
</dbReference>
<gene>
    <name evidence="10" type="ORF">INT46_003622</name>
</gene>
<dbReference type="PANTHER" id="PTHR23319">
    <property type="entry name" value="GRAM DOMAIN CONTAINING 1B, ISOFORM E"/>
    <property type="match status" value="1"/>
</dbReference>
<dbReference type="PROSITE" id="PS51778">
    <property type="entry name" value="VAST"/>
    <property type="match status" value="1"/>
</dbReference>
<dbReference type="GO" id="GO:0032366">
    <property type="term" value="P:intracellular sterol transport"/>
    <property type="evidence" value="ECO:0007669"/>
    <property type="project" value="TreeGrafter"/>
</dbReference>
<dbReference type="GO" id="GO:0032541">
    <property type="term" value="C:cortical endoplasmic reticulum"/>
    <property type="evidence" value="ECO:0007669"/>
    <property type="project" value="TreeGrafter"/>
</dbReference>
<evidence type="ECO:0000256" key="7">
    <source>
        <dbReference type="SAM" id="MobiDB-lite"/>
    </source>
</evidence>
<evidence type="ECO:0000256" key="5">
    <source>
        <dbReference type="ARBA" id="ARBA00023136"/>
    </source>
</evidence>
<feature type="transmembrane region" description="Helical" evidence="8">
    <location>
        <begin position="711"/>
        <end position="730"/>
    </location>
</feature>
<reference evidence="10" key="1">
    <citation type="submission" date="2020-12" db="EMBL/GenBank/DDBJ databases">
        <title>Metabolic potential, ecology and presence of endohyphal bacteria is reflected in genomic diversity of Mucoromycotina.</title>
        <authorList>
            <person name="Muszewska A."/>
            <person name="Okrasinska A."/>
            <person name="Steczkiewicz K."/>
            <person name="Drgas O."/>
            <person name="Orlowska M."/>
            <person name="Perlinska-Lenart U."/>
            <person name="Aleksandrzak-Piekarczyk T."/>
            <person name="Szatraj K."/>
            <person name="Zielenkiewicz U."/>
            <person name="Pilsyk S."/>
            <person name="Malc E."/>
            <person name="Mieczkowski P."/>
            <person name="Kruszewska J.S."/>
            <person name="Biernat P."/>
            <person name="Pawlowska J."/>
        </authorList>
    </citation>
    <scope>NUCLEOTIDE SEQUENCE</scope>
    <source>
        <strain evidence="10">CBS 226.32</strain>
    </source>
</reference>
<dbReference type="Proteomes" id="UP000650833">
    <property type="component" value="Unassembled WGS sequence"/>
</dbReference>
<keyword evidence="6" id="KW-0175">Coiled coil</keyword>
<dbReference type="GO" id="GO:0120015">
    <property type="term" value="F:sterol transfer activity"/>
    <property type="evidence" value="ECO:0007669"/>
    <property type="project" value="TreeGrafter"/>
</dbReference>
<feature type="compositionally biased region" description="Low complexity" evidence="7">
    <location>
        <begin position="85"/>
        <end position="97"/>
    </location>
</feature>
<evidence type="ECO:0000256" key="3">
    <source>
        <dbReference type="ARBA" id="ARBA00022692"/>
    </source>
</evidence>
<dbReference type="GO" id="GO:0140268">
    <property type="term" value="C:endoplasmic reticulum-plasma membrane contact site"/>
    <property type="evidence" value="ECO:0007669"/>
    <property type="project" value="TreeGrafter"/>
</dbReference>